<organism evidence="17 18">
    <name type="scientific">Nyssa sinensis</name>
    <dbReference type="NCBI Taxonomy" id="561372"/>
    <lineage>
        <taxon>Eukaryota</taxon>
        <taxon>Viridiplantae</taxon>
        <taxon>Streptophyta</taxon>
        <taxon>Embryophyta</taxon>
        <taxon>Tracheophyta</taxon>
        <taxon>Spermatophyta</taxon>
        <taxon>Magnoliopsida</taxon>
        <taxon>eudicotyledons</taxon>
        <taxon>Gunneridae</taxon>
        <taxon>Pentapetalae</taxon>
        <taxon>asterids</taxon>
        <taxon>Cornales</taxon>
        <taxon>Nyssaceae</taxon>
        <taxon>Nyssa</taxon>
    </lineage>
</organism>
<dbReference type="GO" id="GO:0030247">
    <property type="term" value="F:polysaccharide binding"/>
    <property type="evidence" value="ECO:0007669"/>
    <property type="project" value="InterPro"/>
</dbReference>
<keyword evidence="18" id="KW-1185">Reference proteome</keyword>
<keyword evidence="4" id="KW-0808">Transferase</keyword>
<evidence type="ECO:0000256" key="4">
    <source>
        <dbReference type="ARBA" id="ARBA00022679"/>
    </source>
</evidence>
<comment type="catalytic activity">
    <reaction evidence="13">
        <text>L-threonyl-[protein] + ATP = O-phospho-L-threonyl-[protein] + ADP + H(+)</text>
        <dbReference type="Rhea" id="RHEA:46608"/>
        <dbReference type="Rhea" id="RHEA-COMP:11060"/>
        <dbReference type="Rhea" id="RHEA-COMP:11605"/>
        <dbReference type="ChEBI" id="CHEBI:15378"/>
        <dbReference type="ChEBI" id="CHEBI:30013"/>
        <dbReference type="ChEBI" id="CHEBI:30616"/>
        <dbReference type="ChEBI" id="CHEBI:61977"/>
        <dbReference type="ChEBI" id="CHEBI:456216"/>
        <dbReference type="EC" id="2.7.11.1"/>
    </reaction>
</comment>
<keyword evidence="9 15" id="KW-0067">ATP-binding</keyword>
<comment type="catalytic activity">
    <reaction evidence="14">
        <text>L-seryl-[protein] + ATP = O-phospho-L-seryl-[protein] + ADP + H(+)</text>
        <dbReference type="Rhea" id="RHEA:17989"/>
        <dbReference type="Rhea" id="RHEA-COMP:9863"/>
        <dbReference type="Rhea" id="RHEA-COMP:11604"/>
        <dbReference type="ChEBI" id="CHEBI:15378"/>
        <dbReference type="ChEBI" id="CHEBI:29999"/>
        <dbReference type="ChEBI" id="CHEBI:30616"/>
        <dbReference type="ChEBI" id="CHEBI:83421"/>
        <dbReference type="ChEBI" id="CHEBI:456216"/>
        <dbReference type="EC" id="2.7.11.1"/>
    </reaction>
</comment>
<dbReference type="Pfam" id="PF14380">
    <property type="entry name" value="WAK_assoc"/>
    <property type="match status" value="2"/>
</dbReference>
<evidence type="ECO:0000256" key="1">
    <source>
        <dbReference type="ARBA" id="ARBA00004479"/>
    </source>
</evidence>
<keyword evidence="7 15" id="KW-0547">Nucleotide-binding</keyword>
<evidence type="ECO:0000256" key="13">
    <source>
        <dbReference type="ARBA" id="ARBA00047899"/>
    </source>
</evidence>
<gene>
    <name evidence="17" type="ORF">F0562_024996</name>
</gene>
<evidence type="ECO:0000256" key="7">
    <source>
        <dbReference type="ARBA" id="ARBA00022741"/>
    </source>
</evidence>
<accession>A0A5J5BD93</accession>
<keyword evidence="3" id="KW-0723">Serine/threonine-protein kinase</keyword>
<evidence type="ECO:0000259" key="16">
    <source>
        <dbReference type="PROSITE" id="PS50011"/>
    </source>
</evidence>
<dbReference type="InterPro" id="IPR032872">
    <property type="entry name" value="WAK_assoc_C"/>
</dbReference>
<dbReference type="AlphaFoldDB" id="A0A5J5BD93"/>
<dbReference type="EC" id="2.7.11.1" evidence="2"/>
<dbReference type="InterPro" id="IPR025287">
    <property type="entry name" value="WAK_GUB"/>
</dbReference>
<keyword evidence="12" id="KW-0325">Glycoprotein</keyword>
<dbReference type="SUPFAM" id="SSF56112">
    <property type="entry name" value="Protein kinase-like (PK-like)"/>
    <property type="match status" value="1"/>
</dbReference>
<evidence type="ECO:0000256" key="9">
    <source>
        <dbReference type="ARBA" id="ARBA00022840"/>
    </source>
</evidence>
<proteinExistence type="predicted"/>
<evidence type="ECO:0000256" key="10">
    <source>
        <dbReference type="ARBA" id="ARBA00022989"/>
    </source>
</evidence>
<dbReference type="EMBL" id="CM018036">
    <property type="protein sequence ID" value="KAA8541033.1"/>
    <property type="molecule type" value="Genomic_DNA"/>
</dbReference>
<keyword evidence="10" id="KW-1133">Transmembrane helix</keyword>
<dbReference type="GO" id="GO:0004674">
    <property type="term" value="F:protein serine/threonine kinase activity"/>
    <property type="evidence" value="ECO:0007669"/>
    <property type="project" value="UniProtKB-KW"/>
</dbReference>
<dbReference type="SMART" id="SM00220">
    <property type="entry name" value="S_TKc"/>
    <property type="match status" value="1"/>
</dbReference>
<feature type="domain" description="Protein kinase" evidence="16">
    <location>
        <begin position="488"/>
        <end position="777"/>
    </location>
</feature>
<evidence type="ECO:0000256" key="12">
    <source>
        <dbReference type="ARBA" id="ARBA00023180"/>
    </source>
</evidence>
<dbReference type="Pfam" id="PF07714">
    <property type="entry name" value="PK_Tyr_Ser-Thr"/>
    <property type="match status" value="1"/>
</dbReference>
<evidence type="ECO:0000256" key="3">
    <source>
        <dbReference type="ARBA" id="ARBA00022527"/>
    </source>
</evidence>
<feature type="binding site" evidence="15">
    <location>
        <position position="516"/>
    </location>
    <ligand>
        <name>ATP</name>
        <dbReference type="ChEBI" id="CHEBI:30616"/>
    </ligand>
</feature>
<evidence type="ECO:0000256" key="5">
    <source>
        <dbReference type="ARBA" id="ARBA00022692"/>
    </source>
</evidence>
<evidence type="ECO:0000256" key="15">
    <source>
        <dbReference type="PROSITE-ProRule" id="PRU10141"/>
    </source>
</evidence>
<dbReference type="PROSITE" id="PS00108">
    <property type="entry name" value="PROTEIN_KINASE_ST"/>
    <property type="match status" value="1"/>
</dbReference>
<reference evidence="17 18" key="1">
    <citation type="submission" date="2019-09" db="EMBL/GenBank/DDBJ databases">
        <title>A chromosome-level genome assembly of the Chinese tupelo Nyssa sinensis.</title>
        <authorList>
            <person name="Yang X."/>
            <person name="Kang M."/>
            <person name="Yang Y."/>
            <person name="Xiong H."/>
            <person name="Wang M."/>
            <person name="Zhang Z."/>
            <person name="Wang Z."/>
            <person name="Wu H."/>
            <person name="Ma T."/>
            <person name="Liu J."/>
            <person name="Xi Z."/>
        </authorList>
    </citation>
    <scope>NUCLEOTIDE SEQUENCE [LARGE SCALE GENOMIC DNA]</scope>
    <source>
        <strain evidence="17">J267</strain>
        <tissue evidence="17">Leaf</tissue>
    </source>
</reference>
<dbReference type="InterPro" id="IPR001245">
    <property type="entry name" value="Ser-Thr/Tyr_kinase_cat_dom"/>
</dbReference>
<keyword evidence="11" id="KW-0472">Membrane</keyword>
<dbReference type="Proteomes" id="UP000325577">
    <property type="component" value="Linkage Group LG13"/>
</dbReference>
<keyword evidence="6" id="KW-0732">Signal</keyword>
<dbReference type="OrthoDB" id="4062651at2759"/>
<dbReference type="Gene3D" id="1.10.510.10">
    <property type="entry name" value="Transferase(Phosphotransferase) domain 1"/>
    <property type="match status" value="1"/>
</dbReference>
<dbReference type="InterPro" id="IPR017441">
    <property type="entry name" value="Protein_kinase_ATP_BS"/>
</dbReference>
<dbReference type="FunFam" id="3.30.200.20:FF:000178">
    <property type="entry name" value="serine/threonine-protein kinase PBS1-like"/>
    <property type="match status" value="1"/>
</dbReference>
<dbReference type="Gene3D" id="3.30.200.20">
    <property type="entry name" value="Phosphorylase Kinase, domain 1"/>
    <property type="match status" value="1"/>
</dbReference>
<dbReference type="InterPro" id="IPR011009">
    <property type="entry name" value="Kinase-like_dom_sf"/>
</dbReference>
<sequence length="791" mass="88390">MSTMAMAWQDLWDDHCHTRIFSNVTCSTTLRTLNIFYNCNSTVLRGVRNNFTCSIDGLLEVGFYVDDLFFYAQLVDLPSCEVGIEVQVRRTILDRLGNGSLQLQEALKLGFEVSYNAYRASCSACEESDGICGSDSTSQQFVCFCHDGPYSDRFCGQRNSTIIILSIFLITLSLSHAQDNEPFGECRNTYSCGPNIQGIGYPFWGGAQPRLCGHPDFELKCQNNEYATIDMDTHTFRVLAIDRSTSTMAVARQDLWDDHCHTRIFSNFTLNDTLFGYPSTLRTLNIFYNCNFTVLREVRNNFTCSIDGLLEFGFYVDDSFLNAQLVEFSSCEVGIEVQVQRTSLDRLANGSLQLQEALKLGFEVSYNADRVSCSACEASDGICGSDSTSQQFVCFCRGGPNSDRFCGSRSANSNMPLKLTIGISAAGMGILLMCIVIFCTRSKTSSYKSLAFWKKKTNGDQNIETLIRQYGSMAVKRYNYSDVKKMTNFFKDKLGQGGNGGVYKGKLYDGHPVAVKILNASKGNGEEFINEVASISRTSHVNIVTLLGFCFEGSKRALIYEFMPNGSLEKFIYSKGPLKTERQLGWEKLYQISIGIARGLEYLHRGCNTRILHFDIKPHNVLLDKDFCPKISDFGLAKLCTGKESIISMSGTRGTIGYIAPELFNRNFGGVSHKSDVYSYGMMVLEMVGGRKNIDFGVDGTGDIDFPHWIYKHVELDEDLGLRGDTTKEENEIASKMILVGLWCIQTNPLRRPSMSKVMEMLEGSIETLEIPPRPYLCSPPRSIIDSSTTL</sequence>
<evidence type="ECO:0000256" key="11">
    <source>
        <dbReference type="ARBA" id="ARBA00023136"/>
    </source>
</evidence>
<keyword evidence="5" id="KW-0812">Transmembrane</keyword>
<dbReference type="FunFam" id="1.10.510.10:FF:000590">
    <property type="entry name" value="PR5-like receptor kinase"/>
    <property type="match status" value="1"/>
</dbReference>
<name>A0A5J5BD93_9ASTE</name>
<dbReference type="GO" id="GO:0005524">
    <property type="term" value="F:ATP binding"/>
    <property type="evidence" value="ECO:0007669"/>
    <property type="project" value="UniProtKB-UniRule"/>
</dbReference>
<evidence type="ECO:0000256" key="6">
    <source>
        <dbReference type="ARBA" id="ARBA00022729"/>
    </source>
</evidence>
<dbReference type="GO" id="GO:0016020">
    <property type="term" value="C:membrane"/>
    <property type="evidence" value="ECO:0007669"/>
    <property type="project" value="UniProtKB-SubCell"/>
</dbReference>
<evidence type="ECO:0000256" key="2">
    <source>
        <dbReference type="ARBA" id="ARBA00012513"/>
    </source>
</evidence>
<keyword evidence="8" id="KW-0418">Kinase</keyword>
<dbReference type="InterPro" id="IPR045874">
    <property type="entry name" value="LRK10/LRL21-25-like"/>
</dbReference>
<dbReference type="PROSITE" id="PS00107">
    <property type="entry name" value="PROTEIN_KINASE_ATP"/>
    <property type="match status" value="1"/>
</dbReference>
<comment type="subcellular location">
    <subcellularLocation>
        <location evidence="1">Membrane</location>
        <topology evidence="1">Single-pass type I membrane protein</topology>
    </subcellularLocation>
</comment>
<dbReference type="InterPro" id="IPR000719">
    <property type="entry name" value="Prot_kinase_dom"/>
</dbReference>
<evidence type="ECO:0000256" key="8">
    <source>
        <dbReference type="ARBA" id="ARBA00022777"/>
    </source>
</evidence>
<evidence type="ECO:0000256" key="14">
    <source>
        <dbReference type="ARBA" id="ARBA00048679"/>
    </source>
</evidence>
<protein>
    <recommendedName>
        <fullName evidence="2">non-specific serine/threonine protein kinase</fullName>
        <ecNumber evidence="2">2.7.11.1</ecNumber>
    </recommendedName>
</protein>
<evidence type="ECO:0000313" key="17">
    <source>
        <dbReference type="EMBL" id="KAA8541033.1"/>
    </source>
</evidence>
<dbReference type="Pfam" id="PF13947">
    <property type="entry name" value="GUB_WAK_bind"/>
    <property type="match status" value="1"/>
</dbReference>
<dbReference type="PROSITE" id="PS50011">
    <property type="entry name" value="PROTEIN_KINASE_DOM"/>
    <property type="match status" value="1"/>
</dbReference>
<dbReference type="PANTHER" id="PTHR27009">
    <property type="entry name" value="RUST RESISTANCE KINASE LR10-RELATED"/>
    <property type="match status" value="1"/>
</dbReference>
<evidence type="ECO:0000313" key="18">
    <source>
        <dbReference type="Proteomes" id="UP000325577"/>
    </source>
</evidence>
<dbReference type="InterPro" id="IPR008271">
    <property type="entry name" value="Ser/Thr_kinase_AS"/>
</dbReference>